<comment type="caution">
    <text evidence="2">The sequence shown here is derived from an EMBL/GenBank/DDBJ whole genome shotgun (WGS) entry which is preliminary data.</text>
</comment>
<feature type="transmembrane region" description="Helical" evidence="1">
    <location>
        <begin position="80"/>
        <end position="103"/>
    </location>
</feature>
<organism evidence="2 3">
    <name type="scientific">Flavobacterium frigoritolerans</name>
    <dbReference type="NCBI Taxonomy" id="2987686"/>
    <lineage>
        <taxon>Bacteria</taxon>
        <taxon>Pseudomonadati</taxon>
        <taxon>Bacteroidota</taxon>
        <taxon>Flavobacteriia</taxon>
        <taxon>Flavobacteriales</taxon>
        <taxon>Flavobacteriaceae</taxon>
        <taxon>Flavobacterium</taxon>
    </lineage>
</organism>
<gene>
    <name evidence="2" type="ORF">OIU80_00530</name>
</gene>
<feature type="transmembrane region" description="Helical" evidence="1">
    <location>
        <begin position="44"/>
        <end position="68"/>
    </location>
</feature>
<dbReference type="AlphaFoldDB" id="A0A9X2YXM3"/>
<sequence>MENSIKKSSSGQVLSVLSFILSTIAIISAGLCCVTTFISPIIGIPFGLLAVFLGFVSVISATIGMSQARKSNSSLLISQIGLWVGIIAVAIVVVFILVIFYWMGTQMLR</sequence>
<evidence type="ECO:0000313" key="2">
    <source>
        <dbReference type="EMBL" id="MCV9930753.1"/>
    </source>
</evidence>
<accession>A0A9X2YXM3</accession>
<dbReference type="RefSeq" id="WP_264285160.1">
    <property type="nucleotide sequence ID" value="NZ_JAOZEV010000001.1"/>
</dbReference>
<keyword evidence="1" id="KW-0812">Transmembrane</keyword>
<dbReference type="Proteomes" id="UP001151133">
    <property type="component" value="Unassembled WGS sequence"/>
</dbReference>
<name>A0A9X2YXM3_9FLAO</name>
<proteinExistence type="predicted"/>
<keyword evidence="1" id="KW-0472">Membrane</keyword>
<protein>
    <submittedName>
        <fullName evidence="2">Uncharacterized protein</fullName>
    </submittedName>
</protein>
<dbReference type="EMBL" id="JAOZEV010000001">
    <property type="protein sequence ID" value="MCV9930753.1"/>
    <property type="molecule type" value="Genomic_DNA"/>
</dbReference>
<evidence type="ECO:0000256" key="1">
    <source>
        <dbReference type="SAM" id="Phobius"/>
    </source>
</evidence>
<keyword evidence="1" id="KW-1133">Transmembrane helix</keyword>
<keyword evidence="3" id="KW-1185">Reference proteome</keyword>
<feature type="transmembrane region" description="Helical" evidence="1">
    <location>
        <begin position="12"/>
        <end position="38"/>
    </location>
</feature>
<evidence type="ECO:0000313" key="3">
    <source>
        <dbReference type="Proteomes" id="UP001151133"/>
    </source>
</evidence>
<reference evidence="2" key="1">
    <citation type="submission" date="2022-10" db="EMBL/GenBank/DDBJ databases">
        <title>Two novel species of Flavobacterium.</title>
        <authorList>
            <person name="Liu Q."/>
            <person name="Xin Y.-H."/>
        </authorList>
    </citation>
    <scope>NUCLEOTIDE SEQUENCE</scope>
    <source>
        <strain evidence="2">LS1R47</strain>
    </source>
</reference>